<name>A0ABQ1QG83_9ACTN</name>
<gene>
    <name evidence="4 7" type="primary">sbcD</name>
    <name evidence="7" type="ORF">GCM10007231_27720</name>
</gene>
<comment type="caution">
    <text evidence="7">The sequence shown here is derived from an EMBL/GenBank/DDBJ whole genome shotgun (WGS) entry which is preliminary data.</text>
</comment>
<keyword evidence="4" id="KW-0378">Hydrolase</keyword>
<dbReference type="InterPro" id="IPR050535">
    <property type="entry name" value="DNA_Repair-Maintenance_Comp"/>
</dbReference>
<evidence type="ECO:0000256" key="3">
    <source>
        <dbReference type="ARBA" id="ARBA00013365"/>
    </source>
</evidence>
<keyword evidence="8" id="KW-1185">Reference proteome</keyword>
<keyword evidence="4" id="KW-0235">DNA replication</keyword>
<dbReference type="EMBL" id="BMCK01000004">
    <property type="protein sequence ID" value="GGD26737.1"/>
    <property type="molecule type" value="Genomic_DNA"/>
</dbReference>
<comment type="subunit">
    <text evidence="2 4">Heterodimer of SbcC and SbcD.</text>
</comment>
<keyword evidence="4" id="KW-0233">DNA recombination</keyword>
<dbReference type="InterPro" id="IPR026843">
    <property type="entry name" value="SbcD_C"/>
</dbReference>
<evidence type="ECO:0000313" key="7">
    <source>
        <dbReference type="EMBL" id="GGD26737.1"/>
    </source>
</evidence>
<evidence type="ECO:0000259" key="6">
    <source>
        <dbReference type="Pfam" id="PF12320"/>
    </source>
</evidence>
<keyword evidence="4" id="KW-0269">Exonuclease</keyword>
<comment type="similarity">
    <text evidence="1 4">Belongs to the SbcD family.</text>
</comment>
<dbReference type="Gene3D" id="3.60.21.10">
    <property type="match status" value="1"/>
</dbReference>
<evidence type="ECO:0000313" key="8">
    <source>
        <dbReference type="Proteomes" id="UP000630594"/>
    </source>
</evidence>
<evidence type="ECO:0000259" key="5">
    <source>
        <dbReference type="Pfam" id="PF00149"/>
    </source>
</evidence>
<feature type="domain" description="Calcineurin-like phosphoesterase" evidence="5">
    <location>
        <begin position="10"/>
        <end position="101"/>
    </location>
</feature>
<evidence type="ECO:0000256" key="1">
    <source>
        <dbReference type="ARBA" id="ARBA00010555"/>
    </source>
</evidence>
<evidence type="ECO:0000256" key="2">
    <source>
        <dbReference type="ARBA" id="ARBA00011322"/>
    </source>
</evidence>
<dbReference type="Pfam" id="PF00149">
    <property type="entry name" value="Metallophos"/>
    <property type="match status" value="1"/>
</dbReference>
<reference evidence="8" key="1">
    <citation type="journal article" date="2019" name="Int. J. Syst. Evol. Microbiol.">
        <title>The Global Catalogue of Microorganisms (GCM) 10K type strain sequencing project: providing services to taxonomists for standard genome sequencing and annotation.</title>
        <authorList>
            <consortium name="The Broad Institute Genomics Platform"/>
            <consortium name="The Broad Institute Genome Sequencing Center for Infectious Disease"/>
            <person name="Wu L."/>
            <person name="Ma J."/>
        </authorList>
    </citation>
    <scope>NUCLEOTIDE SEQUENCE [LARGE SCALE GENOMIC DNA]</scope>
    <source>
        <strain evidence="8">CCM 7403</strain>
    </source>
</reference>
<dbReference type="Proteomes" id="UP000630594">
    <property type="component" value="Unassembled WGS sequence"/>
</dbReference>
<keyword evidence="4" id="KW-0255">Endonuclease</keyword>
<organism evidence="7 8">
    <name type="scientific">Nocardioides daphniae</name>
    <dbReference type="NCBI Taxonomy" id="402297"/>
    <lineage>
        <taxon>Bacteria</taxon>
        <taxon>Bacillati</taxon>
        <taxon>Actinomycetota</taxon>
        <taxon>Actinomycetes</taxon>
        <taxon>Propionibacteriales</taxon>
        <taxon>Nocardioidaceae</taxon>
        <taxon>Nocardioides</taxon>
    </lineage>
</organism>
<protein>
    <recommendedName>
        <fullName evidence="3 4">Nuclease SbcCD subunit D</fullName>
    </recommendedName>
</protein>
<dbReference type="SUPFAM" id="SSF56300">
    <property type="entry name" value="Metallo-dependent phosphatases"/>
    <property type="match status" value="1"/>
</dbReference>
<dbReference type="InterPro" id="IPR004593">
    <property type="entry name" value="SbcD"/>
</dbReference>
<sequence length="393" mass="42495">MVVLSLGRVKILHTSDWHIGRTFHQHSTADALASVLDALVVAVAEHAVDVVVVAGDVFDSSMPSAQSVRELDRVLVALSRAGATVVVTAGNHDSPARLGARAVFTAEVGVHVLTRPERLADPVVVADEHGPVHIYGIPFLEPTLVRHLWPEAPRTQAGVMQAALGMVRADAEGRGARRTVVAAHTFVFGADGESCESERGITSGGVDRVPVPSFDGFDYVALGHIHGRSTLAPAVRYSGAPLHLSFSEQDKPRGAWLVHLDASGLERVEWLDLPVPRPLVTLEGTLDELLGDAGLMHHEGAWVRARLTDVERPMDPMRRLQKRFPHCAVLEFAPSAVRPVPARLDRERFAQLSDEDVVAQFLAHVRGGEEPSPAERGLIDEVLGELRGQEATR</sequence>
<dbReference type="NCBIfam" id="TIGR00619">
    <property type="entry name" value="sbcd"/>
    <property type="match status" value="1"/>
</dbReference>
<comment type="function">
    <text evidence="4">SbcCD cleaves DNA hairpin structures. These structures can inhibit DNA replication and are intermediates in certain DNA recombination reactions. The complex acts as a 3'-&gt;5' double strand exonuclease that can open hairpins. It also has a 5' single-strand endonuclease activity.</text>
</comment>
<proteinExistence type="inferred from homology"/>
<keyword evidence="4" id="KW-0540">Nuclease</keyword>
<dbReference type="InterPro" id="IPR029052">
    <property type="entry name" value="Metallo-depent_PP-like"/>
</dbReference>
<dbReference type="InterPro" id="IPR004843">
    <property type="entry name" value="Calcineurin-like_PHP"/>
</dbReference>
<accession>A0ABQ1QG83</accession>
<evidence type="ECO:0000256" key="4">
    <source>
        <dbReference type="RuleBase" id="RU363069"/>
    </source>
</evidence>
<dbReference type="PANTHER" id="PTHR30337:SF0">
    <property type="entry name" value="NUCLEASE SBCCD SUBUNIT D"/>
    <property type="match status" value="1"/>
</dbReference>
<dbReference type="Pfam" id="PF12320">
    <property type="entry name" value="SbcD_C"/>
    <property type="match status" value="1"/>
</dbReference>
<feature type="domain" description="Nuclease SbcCD subunit D C-terminal" evidence="6">
    <location>
        <begin position="276"/>
        <end position="365"/>
    </location>
</feature>
<dbReference type="PANTHER" id="PTHR30337">
    <property type="entry name" value="COMPONENT OF ATP-DEPENDENT DSDNA EXONUCLEASE"/>
    <property type="match status" value="1"/>
</dbReference>